<protein>
    <submittedName>
        <fullName evidence="2">Uncharacterized protein</fullName>
    </submittedName>
</protein>
<evidence type="ECO:0000313" key="2">
    <source>
        <dbReference type="EMBL" id="KAL3660323.1"/>
    </source>
</evidence>
<reference evidence="2 3" key="1">
    <citation type="submission" date="2024-09" db="EMBL/GenBank/DDBJ databases">
        <title>Genome sequencing and assembly of Phytophthora oleae, isolate VK10A, causative agent of rot of olive drupes.</title>
        <authorList>
            <person name="Conti Taguali S."/>
            <person name="Riolo M."/>
            <person name="La Spada F."/>
            <person name="Cacciola S.O."/>
            <person name="Dionisio G."/>
        </authorList>
    </citation>
    <scope>NUCLEOTIDE SEQUENCE [LARGE SCALE GENOMIC DNA]</scope>
    <source>
        <strain evidence="2 3">VK10A</strain>
    </source>
</reference>
<comment type="caution">
    <text evidence="2">The sequence shown here is derived from an EMBL/GenBank/DDBJ whole genome shotgun (WGS) entry which is preliminary data.</text>
</comment>
<evidence type="ECO:0000256" key="1">
    <source>
        <dbReference type="SAM" id="MobiDB-lite"/>
    </source>
</evidence>
<evidence type="ECO:0000313" key="3">
    <source>
        <dbReference type="Proteomes" id="UP001632037"/>
    </source>
</evidence>
<organism evidence="2 3">
    <name type="scientific">Phytophthora oleae</name>
    <dbReference type="NCBI Taxonomy" id="2107226"/>
    <lineage>
        <taxon>Eukaryota</taxon>
        <taxon>Sar</taxon>
        <taxon>Stramenopiles</taxon>
        <taxon>Oomycota</taxon>
        <taxon>Peronosporomycetes</taxon>
        <taxon>Peronosporales</taxon>
        <taxon>Peronosporaceae</taxon>
        <taxon>Phytophthora</taxon>
    </lineage>
</organism>
<proteinExistence type="predicted"/>
<name>A0ABD3F0T5_9STRA</name>
<sequence>MQQYLAVSGVRVTLQQLQSEIEKLQHAPQLIARQEGSRLSEEQTDKVGGALLHEEEKEKDDDQDDASLVVEAFENDMLSLATSLLTPGDLPYLG</sequence>
<dbReference type="EMBL" id="JBIMZQ010000041">
    <property type="protein sequence ID" value="KAL3660323.1"/>
    <property type="molecule type" value="Genomic_DNA"/>
</dbReference>
<dbReference type="Proteomes" id="UP001632037">
    <property type="component" value="Unassembled WGS sequence"/>
</dbReference>
<dbReference type="AlphaFoldDB" id="A0ABD3F0T5"/>
<accession>A0ABD3F0T5</accession>
<gene>
    <name evidence="2" type="ORF">V7S43_014477</name>
</gene>
<feature type="region of interest" description="Disordered" evidence="1">
    <location>
        <begin position="33"/>
        <end position="64"/>
    </location>
</feature>
<feature type="compositionally biased region" description="Basic and acidic residues" evidence="1">
    <location>
        <begin position="35"/>
        <end position="45"/>
    </location>
</feature>
<keyword evidence="3" id="KW-1185">Reference proteome</keyword>